<keyword evidence="3" id="KW-0813">Transport</keyword>
<feature type="transmembrane region" description="Helical" evidence="9">
    <location>
        <begin position="131"/>
        <end position="150"/>
    </location>
</feature>
<feature type="compositionally biased region" description="Basic and acidic residues" evidence="8">
    <location>
        <begin position="355"/>
        <end position="374"/>
    </location>
</feature>
<dbReference type="InterPro" id="IPR013057">
    <property type="entry name" value="AA_transpt_TM"/>
</dbReference>
<comment type="subcellular location">
    <subcellularLocation>
        <location evidence="1">Membrane</location>
        <topology evidence="1">Multi-pass membrane protein</topology>
    </subcellularLocation>
</comment>
<feature type="domain" description="Amino acid transporter transmembrane" evidence="10">
    <location>
        <begin position="10"/>
        <end position="219"/>
    </location>
</feature>
<feature type="compositionally biased region" description="Basic and acidic residues" evidence="8">
    <location>
        <begin position="383"/>
        <end position="392"/>
    </location>
</feature>
<feature type="compositionally biased region" description="Basic and acidic residues" evidence="8">
    <location>
        <begin position="767"/>
        <end position="780"/>
    </location>
</feature>
<feature type="region of interest" description="Disordered" evidence="8">
    <location>
        <begin position="341"/>
        <end position="440"/>
    </location>
</feature>
<dbReference type="AlphaFoldDB" id="A0A4X1UCS6"/>
<evidence type="ECO:0000259" key="10">
    <source>
        <dbReference type="Pfam" id="PF01490"/>
    </source>
</evidence>
<feature type="transmembrane region" description="Helical" evidence="9">
    <location>
        <begin position="239"/>
        <end position="255"/>
    </location>
</feature>
<evidence type="ECO:0000256" key="6">
    <source>
        <dbReference type="ARBA" id="ARBA00022989"/>
    </source>
</evidence>
<feature type="compositionally biased region" description="Gly residues" evidence="8">
    <location>
        <begin position="720"/>
        <end position="731"/>
    </location>
</feature>
<feature type="transmembrane region" description="Helical" evidence="9">
    <location>
        <begin position="101"/>
        <end position="119"/>
    </location>
</feature>
<dbReference type="PANTHER" id="PTHR22950:SF646">
    <property type="entry name" value="SODIUM-COUPLED NEUTRAL AMINO ACID TRANSPORTER 10-RELATED"/>
    <property type="match status" value="1"/>
</dbReference>
<keyword evidence="6 9" id="KW-1133">Transmembrane helix</keyword>
<dbReference type="PANTHER" id="PTHR22950">
    <property type="entry name" value="AMINO ACID TRANSPORTER"/>
    <property type="match status" value="1"/>
</dbReference>
<evidence type="ECO:0000256" key="1">
    <source>
        <dbReference type="ARBA" id="ARBA00004141"/>
    </source>
</evidence>
<feature type="transmembrane region" description="Helical" evidence="9">
    <location>
        <begin position="294"/>
        <end position="311"/>
    </location>
</feature>
<evidence type="ECO:0000256" key="3">
    <source>
        <dbReference type="ARBA" id="ARBA00022448"/>
    </source>
</evidence>
<feature type="region of interest" description="Disordered" evidence="8">
    <location>
        <begin position="753"/>
        <end position="845"/>
    </location>
</feature>
<evidence type="ECO:0000256" key="4">
    <source>
        <dbReference type="ARBA" id="ARBA00022692"/>
    </source>
</evidence>
<accession>A0A4X1UCS6</accession>
<feature type="compositionally biased region" description="Pro residues" evidence="8">
    <location>
        <begin position="798"/>
        <end position="807"/>
    </location>
</feature>
<evidence type="ECO:0000313" key="11">
    <source>
        <dbReference type="Ensembl" id="ENSSSCP00070026808.1"/>
    </source>
</evidence>
<feature type="region of interest" description="Disordered" evidence="8">
    <location>
        <begin position="694"/>
        <end position="731"/>
    </location>
</feature>
<sequence>MTSLFLPTLQCGIVLGALLLVFCSWMTHQSCMFLVKAASLSKRRTYAGLALHAYGKAGKMLVETSMIGLMLGTCVAFYVVIGDLGANFFARLFGFQVTGTFRVLLLFAVSLCVVLPLSLQRNVLASVQSFSAMALIFYTVFMFVIVLSSLKHGLFVGQWLRRVSYVRWEGVFRCIPIFGMSFACQSQVLPTYDSLDEPSVKTMSSIFASSLNVVTTFYVTQKDGTFAAGGYMPPLRFKALTLSVVFGTAVGGVLIPDVETVLGLTGATMGSLICFICPALIYKKIHKNALPSQVVLWVGLGVLVISTHSTLSVSKETPVDLAKEAPGGKLGEAEGAVQAEAVRLPGQNPIVDVAEDGRGEPKLPDEKEEAERAQIKGPVNVPPREDAKEKQEVAQLDRPGQGAVTTRGEGGAGVSPGPAQGPCTGPKGRPSHRPPPTPPVVHLLPGVAVPLGEAHRHEPPVPHDEVVVDEGQDREGAGNERPSRRVDEMALGGKGQVAPPLLDSEQERPGQDQALEAVGGLPEDPQKVPEENAPLAVEPVKEELGPGDQAVHPGPQAVPPEGQDVLAAGAGARADGALLPGHAVGAVGKPAAQESEAGGCWLLWCGAPGRLAGGLEVLTLLLAQDEHGPSPAARGLAAAVTPSPSCGPDHRASGATLLLCVWAQPGVTRAWQVVRGQVCLGAAEDRPACRWGGRLPLAPGPRPGRRLRRSFPPGCPSGPGQAGLGGHGEGSGWPPPPPCVFCEAPESWPCAQVGRPPSLRRSRPRGQRLESRGMWRDRPGTPRAASWRVRPLLSPGAHPEPPAPPPRAMAGRRRLARARPLHSPAACWGGTLNSTRPTSSPFSSRVTSSGIRFLFSLLLLKNKPTAGVG</sequence>
<evidence type="ECO:0000256" key="5">
    <source>
        <dbReference type="ARBA" id="ARBA00022970"/>
    </source>
</evidence>
<comment type="similarity">
    <text evidence="2">Belongs to the amino acid/polyamine transporter 2 family.</text>
</comment>
<proteinExistence type="inferred from homology"/>
<reference evidence="11 12" key="1">
    <citation type="submission" date="2017-08" db="EMBL/GenBank/DDBJ databases">
        <title>USMARCv1.0.</title>
        <authorList>
            <person name="Hannum G.I."/>
            <person name="Koren S."/>
            <person name="Schroeder S.G."/>
            <person name="Chin S.C."/>
            <person name="Nonneman D.J."/>
            <person name="Becker S.A."/>
            <person name="Rosen B.D."/>
            <person name="Bickhart D.M."/>
            <person name="Putnam N.H."/>
            <person name="Green R.E."/>
            <person name="Tuggle C.K."/>
            <person name="Liu H."/>
            <person name="Rohrer G.A."/>
            <person name="Warr A."/>
            <person name="Hall R."/>
            <person name="Kim K."/>
            <person name="Hume D.A."/>
            <person name="Talbot R."/>
            <person name="Chow W."/>
            <person name="Howe K."/>
            <person name="Schwartz A.S."/>
            <person name="Watson M."/>
            <person name="Archibald A.L."/>
            <person name="Phillippy A.M."/>
            <person name="Smith T.P.L."/>
        </authorList>
    </citation>
    <scope>NUCLEOTIDE SEQUENCE [LARGE SCALE GENOMIC DNA]</scope>
</reference>
<evidence type="ECO:0000256" key="9">
    <source>
        <dbReference type="SAM" id="Phobius"/>
    </source>
</evidence>
<dbReference type="Pfam" id="PF01490">
    <property type="entry name" value="Aa_trans"/>
    <property type="match status" value="1"/>
</dbReference>
<dbReference type="Ensembl" id="ENSSSCT00070032135.1">
    <property type="protein sequence ID" value="ENSSSCP00070026808.1"/>
    <property type="gene ID" value="ENSSSCG00070016261.1"/>
</dbReference>
<feature type="transmembrane region" description="Helical" evidence="9">
    <location>
        <begin position="65"/>
        <end position="89"/>
    </location>
</feature>
<dbReference type="GO" id="GO:0006865">
    <property type="term" value="P:amino acid transport"/>
    <property type="evidence" value="ECO:0007669"/>
    <property type="project" value="UniProtKB-KW"/>
</dbReference>
<protein>
    <recommendedName>
        <fullName evidence="10">Amino acid transporter transmembrane domain-containing protein</fullName>
    </recommendedName>
</protein>
<keyword evidence="4 9" id="KW-0812">Transmembrane</keyword>
<feature type="region of interest" description="Disordered" evidence="8">
    <location>
        <begin position="454"/>
        <end position="511"/>
    </location>
</feature>
<evidence type="ECO:0000256" key="8">
    <source>
        <dbReference type="SAM" id="MobiDB-lite"/>
    </source>
</evidence>
<dbReference type="Proteomes" id="UP000314985">
    <property type="component" value="Chromosome 12"/>
</dbReference>
<evidence type="ECO:0000313" key="12">
    <source>
        <dbReference type="Proteomes" id="UP000314985"/>
    </source>
</evidence>
<keyword evidence="7 9" id="KW-0472">Membrane</keyword>
<feature type="compositionally biased region" description="Basic residues" evidence="8">
    <location>
        <begin position="810"/>
        <end position="820"/>
    </location>
</feature>
<feature type="transmembrane region" description="Helical" evidence="9">
    <location>
        <begin position="261"/>
        <end position="282"/>
    </location>
</feature>
<evidence type="ECO:0000256" key="7">
    <source>
        <dbReference type="ARBA" id="ARBA00023136"/>
    </source>
</evidence>
<organism evidence="11 12">
    <name type="scientific">Sus scrofa</name>
    <name type="common">Pig</name>
    <dbReference type="NCBI Taxonomy" id="9823"/>
    <lineage>
        <taxon>Eukaryota</taxon>
        <taxon>Metazoa</taxon>
        <taxon>Chordata</taxon>
        <taxon>Craniata</taxon>
        <taxon>Vertebrata</taxon>
        <taxon>Euteleostomi</taxon>
        <taxon>Mammalia</taxon>
        <taxon>Eutheria</taxon>
        <taxon>Laurasiatheria</taxon>
        <taxon>Artiodactyla</taxon>
        <taxon>Suina</taxon>
        <taxon>Suidae</taxon>
        <taxon>Sus</taxon>
    </lineage>
</organism>
<feature type="transmembrane region" description="Helical" evidence="9">
    <location>
        <begin position="200"/>
        <end position="219"/>
    </location>
</feature>
<reference evidence="11" key="2">
    <citation type="submission" date="2025-08" db="UniProtKB">
        <authorList>
            <consortium name="Ensembl"/>
        </authorList>
    </citation>
    <scope>IDENTIFICATION</scope>
</reference>
<name>A0A4X1UCS6_PIG</name>
<keyword evidence="5" id="KW-0029">Amino-acid transport</keyword>
<feature type="compositionally biased region" description="Basic and acidic residues" evidence="8">
    <location>
        <begin position="454"/>
        <end position="488"/>
    </location>
</feature>
<dbReference type="GO" id="GO:0016020">
    <property type="term" value="C:membrane"/>
    <property type="evidence" value="ECO:0007669"/>
    <property type="project" value="UniProtKB-SubCell"/>
</dbReference>
<evidence type="ECO:0000256" key="2">
    <source>
        <dbReference type="ARBA" id="ARBA00008066"/>
    </source>
</evidence>
<feature type="compositionally biased region" description="Low complexity" evidence="8">
    <location>
        <begin position="834"/>
        <end position="845"/>
    </location>
</feature>